<dbReference type="PROSITE" id="PS50279">
    <property type="entry name" value="BPTI_KUNITZ_2"/>
    <property type="match status" value="1"/>
</dbReference>
<dbReference type="InterPro" id="IPR036880">
    <property type="entry name" value="Kunitz_BPTI_sf"/>
</dbReference>
<dbReference type="Gene3D" id="4.10.410.10">
    <property type="entry name" value="Pancreatic trypsin inhibitor Kunitz domain"/>
    <property type="match status" value="2"/>
</dbReference>
<dbReference type="PROSITE" id="PS00280">
    <property type="entry name" value="BPTI_KUNITZ_1"/>
    <property type="match status" value="1"/>
</dbReference>
<feature type="chain" id="PRO_5001515579" evidence="7">
    <location>
        <begin position="21"/>
        <end position="203"/>
    </location>
</feature>
<dbReference type="EMBL" id="GBBK01000292">
    <property type="protein sequence ID" value="JAC24190.1"/>
    <property type="molecule type" value="mRNA"/>
</dbReference>
<dbReference type="PANTHER" id="PTHR10083">
    <property type="entry name" value="KUNITZ-TYPE PROTEASE INHIBITOR-RELATED"/>
    <property type="match status" value="1"/>
</dbReference>
<keyword evidence="5" id="KW-0722">Serine protease inhibitor</keyword>
<keyword evidence="2" id="KW-0964">Secreted</keyword>
<evidence type="ECO:0000256" key="5">
    <source>
        <dbReference type="ARBA" id="ARBA00022900"/>
    </source>
</evidence>
<sequence length="203" mass="22688">MLLYTVLGICLIALAHGAKAQKNDPRCRYNRPVISTPGCLTSRFQFDSASRVCVPTCNKDAPFNAQRECDIHCRSKVICTPPRPTTSCEAGSLVTVFYYHPQIGRCLKDTTACSYLGNNFPYKTECEKTCSGLSAVAHFAGRAGGRCSERPTQGYYCPQGRPSYRFFYQQNTNRCYRFPFFGCGAGRNNFLSYASCHRQCVRG</sequence>
<keyword evidence="7" id="KW-0732">Signal</keyword>
<keyword evidence="6" id="KW-1015">Disulfide bond</keyword>
<accession>A0A023FU58</accession>
<evidence type="ECO:0000259" key="8">
    <source>
        <dbReference type="PROSITE" id="PS50279"/>
    </source>
</evidence>
<dbReference type="InterPro" id="IPR020901">
    <property type="entry name" value="Prtase_inh_Kunz-CS"/>
</dbReference>
<dbReference type="SMART" id="SM00131">
    <property type="entry name" value="KU"/>
    <property type="match status" value="2"/>
</dbReference>
<keyword evidence="4" id="KW-0646">Protease inhibitor</keyword>
<protein>
    <submittedName>
        <fullName evidence="9">Putative tick kunitz 95</fullName>
    </submittedName>
</protein>
<dbReference type="Pfam" id="PF00014">
    <property type="entry name" value="Kunitz_BPTI"/>
    <property type="match status" value="1"/>
</dbReference>
<evidence type="ECO:0000256" key="7">
    <source>
        <dbReference type="SAM" id="SignalP"/>
    </source>
</evidence>
<feature type="domain" description="BPTI/Kunitz inhibitor" evidence="8">
    <location>
        <begin position="147"/>
        <end position="200"/>
    </location>
</feature>
<dbReference type="GO" id="GO:0005615">
    <property type="term" value="C:extracellular space"/>
    <property type="evidence" value="ECO:0007669"/>
    <property type="project" value="TreeGrafter"/>
</dbReference>
<proteinExistence type="evidence at transcript level"/>
<feature type="signal peptide" evidence="7">
    <location>
        <begin position="1"/>
        <end position="20"/>
    </location>
</feature>
<reference evidence="9" key="1">
    <citation type="submission" date="2014-03" db="EMBL/GenBank/DDBJ databases">
        <title>The sialotranscriptome of Amblyomma triste, Amblyomma parvum and Amblyomma cajennense ticks, uncovered by 454-based RNA-seq.</title>
        <authorList>
            <person name="Garcia G.R."/>
            <person name="Gardinassi L.G."/>
            <person name="Ribeiro J.M."/>
            <person name="Anatriello E."/>
            <person name="Ferreira B.R."/>
            <person name="Moreira H.N."/>
            <person name="Mafra C."/>
            <person name="Olegario M.M."/>
            <person name="Szabo P.J."/>
            <person name="Miranda-Santos I.K."/>
            <person name="Maruyama S.R."/>
        </authorList>
    </citation>
    <scope>NUCLEOTIDE SEQUENCE</scope>
    <source>
        <strain evidence="9">Uberlandia</strain>
        <tissue evidence="9">Salivary glands</tissue>
    </source>
</reference>
<evidence type="ECO:0000256" key="6">
    <source>
        <dbReference type="ARBA" id="ARBA00023157"/>
    </source>
</evidence>
<evidence type="ECO:0000256" key="3">
    <source>
        <dbReference type="ARBA" id="ARBA00022656"/>
    </source>
</evidence>
<name>A0A023FU58_AMBCJ</name>
<dbReference type="PANTHER" id="PTHR10083:SF217">
    <property type="entry name" value="BOOPHILIN-H2"/>
    <property type="match status" value="1"/>
</dbReference>
<dbReference type="GO" id="GO:0004867">
    <property type="term" value="F:serine-type endopeptidase inhibitor activity"/>
    <property type="evidence" value="ECO:0007669"/>
    <property type="project" value="UniProtKB-KW"/>
</dbReference>
<keyword evidence="3" id="KW-0800">Toxin</keyword>
<dbReference type="SUPFAM" id="SSF57362">
    <property type="entry name" value="BPTI-like"/>
    <property type="match status" value="2"/>
</dbReference>
<dbReference type="InterPro" id="IPR002223">
    <property type="entry name" value="Kunitz_BPTI"/>
</dbReference>
<evidence type="ECO:0000256" key="4">
    <source>
        <dbReference type="ARBA" id="ARBA00022690"/>
    </source>
</evidence>
<evidence type="ECO:0000313" key="9">
    <source>
        <dbReference type="EMBL" id="JAC24190.1"/>
    </source>
</evidence>
<dbReference type="AlphaFoldDB" id="A0A023FU58"/>
<evidence type="ECO:0000256" key="1">
    <source>
        <dbReference type="ARBA" id="ARBA00004613"/>
    </source>
</evidence>
<organism evidence="9">
    <name type="scientific">Amblyomma cajennense</name>
    <name type="common">Cayenne tick</name>
    <name type="synonym">Acarus cajennensis</name>
    <dbReference type="NCBI Taxonomy" id="34607"/>
    <lineage>
        <taxon>Eukaryota</taxon>
        <taxon>Metazoa</taxon>
        <taxon>Ecdysozoa</taxon>
        <taxon>Arthropoda</taxon>
        <taxon>Chelicerata</taxon>
        <taxon>Arachnida</taxon>
        <taxon>Acari</taxon>
        <taxon>Parasitiformes</taxon>
        <taxon>Ixodida</taxon>
        <taxon>Ixodoidea</taxon>
        <taxon>Ixodidae</taxon>
        <taxon>Amblyomminae</taxon>
        <taxon>Amblyomma</taxon>
    </lineage>
</organism>
<evidence type="ECO:0000256" key="2">
    <source>
        <dbReference type="ARBA" id="ARBA00022525"/>
    </source>
</evidence>
<comment type="subcellular location">
    <subcellularLocation>
        <location evidence="1">Secreted</location>
    </subcellularLocation>
</comment>
<dbReference type="InterPro" id="IPR050098">
    <property type="entry name" value="TFPI/VKTCI-like"/>
</dbReference>
<dbReference type="CDD" id="cd00109">
    <property type="entry name" value="Kunitz-type"/>
    <property type="match status" value="1"/>
</dbReference>